<evidence type="ECO:0000313" key="2">
    <source>
        <dbReference type="Proteomes" id="UP000298588"/>
    </source>
</evidence>
<organism evidence="1 2">
    <name type="scientific">Phreatobacter aquaticus</name>
    <dbReference type="NCBI Taxonomy" id="2570229"/>
    <lineage>
        <taxon>Bacteria</taxon>
        <taxon>Pseudomonadati</taxon>
        <taxon>Pseudomonadota</taxon>
        <taxon>Alphaproteobacteria</taxon>
        <taxon>Hyphomicrobiales</taxon>
        <taxon>Phreatobacteraceae</taxon>
        <taxon>Phreatobacter</taxon>
    </lineage>
</organism>
<proteinExistence type="predicted"/>
<dbReference type="KEGG" id="paqt:E8L99_00880"/>
<dbReference type="EMBL" id="CP039865">
    <property type="protein sequence ID" value="QCK84447.1"/>
    <property type="molecule type" value="Genomic_DNA"/>
</dbReference>
<accession>A0A4D7QGD9</accession>
<dbReference type="CDD" id="cd10451">
    <property type="entry name" value="GIY-YIG_LuxR_like"/>
    <property type="match status" value="1"/>
</dbReference>
<sequence>MTTLDRKAAIAAYKERKASIGIFAVRCASTGQTWVGGSRHLDNHRNGLWFSLKSGSFPNRALQAEWNRHGEAAFTFEALEQFGEIDTPYLQQAKLQERAEFWRNRLSAERT</sequence>
<dbReference type="AlphaFoldDB" id="A0A4D7QGD9"/>
<reference evidence="1 2" key="1">
    <citation type="submission" date="2019-04" db="EMBL/GenBank/DDBJ databases">
        <title>Phreatobacter aquaticus sp. nov.</title>
        <authorList>
            <person name="Choi A."/>
            <person name="Baek K."/>
        </authorList>
    </citation>
    <scope>NUCLEOTIDE SEQUENCE [LARGE SCALE GENOMIC DNA]</scope>
    <source>
        <strain evidence="1 2">NMCR1094</strain>
    </source>
</reference>
<name>A0A4D7QGD9_9HYPH</name>
<keyword evidence="2" id="KW-1185">Reference proteome</keyword>
<dbReference type="Gene3D" id="3.40.1440.10">
    <property type="entry name" value="GIY-YIG endonuclease"/>
    <property type="match status" value="1"/>
</dbReference>
<dbReference type="InterPro" id="IPR035901">
    <property type="entry name" value="GIY-YIG_endonuc_sf"/>
</dbReference>
<evidence type="ECO:0000313" key="1">
    <source>
        <dbReference type="EMBL" id="QCK84447.1"/>
    </source>
</evidence>
<protein>
    <submittedName>
        <fullName evidence="1">GIY-YIG nuclease family protein</fullName>
    </submittedName>
</protein>
<dbReference type="Proteomes" id="UP000298588">
    <property type="component" value="Chromosome"/>
</dbReference>
<gene>
    <name evidence="1" type="ORF">E8L99_00880</name>
</gene>
<dbReference type="OrthoDB" id="7270972at2"/>
<dbReference type="RefSeq" id="WP_137097782.1">
    <property type="nucleotide sequence ID" value="NZ_CP039865.1"/>
</dbReference>